<organism evidence="2 3">
    <name type="scientific">Blautia caecimuris</name>
    <dbReference type="NCBI Taxonomy" id="1796615"/>
    <lineage>
        <taxon>Bacteria</taxon>
        <taxon>Bacillati</taxon>
        <taxon>Bacillota</taxon>
        <taxon>Clostridia</taxon>
        <taxon>Lachnospirales</taxon>
        <taxon>Lachnospiraceae</taxon>
        <taxon>Blautia</taxon>
    </lineage>
</organism>
<dbReference type="InterPro" id="IPR000073">
    <property type="entry name" value="AB_hydrolase_1"/>
</dbReference>
<dbReference type="InterPro" id="IPR050266">
    <property type="entry name" value="AB_hydrolase_sf"/>
</dbReference>
<accession>A0ABV2M6K1</accession>
<evidence type="ECO:0000313" key="2">
    <source>
        <dbReference type="EMBL" id="MET3752090.1"/>
    </source>
</evidence>
<keyword evidence="3" id="KW-1185">Reference proteome</keyword>
<proteinExistence type="predicted"/>
<evidence type="ECO:0000313" key="3">
    <source>
        <dbReference type="Proteomes" id="UP001549106"/>
    </source>
</evidence>
<sequence length="245" mass="27904">MLYYDEYGSKENPTIMLLHGAGALDTFCRQYCFSDKYHLIVPHLAGAGKAATEIYEPEKTVEELFALIKTLHKKRIGVIGHSLGGQIAIMLVSKQPELFDFAVFLSAWVNPKPNTIRMYCSLAGLSAKMLHWRWLVQFQGKYWNYTKKQADNMAEYSKQITPQVYDSFFSNTLDLSKLPEYQAVTIPMLAICGSKEVRDMKTSLTLLAQNPNCQTMILQGANHDFPMRNAKQLNPMLEKFISECL</sequence>
<dbReference type="RefSeq" id="WP_129182103.1">
    <property type="nucleotide sequence ID" value="NZ_BAABXP010000002.1"/>
</dbReference>
<dbReference type="SUPFAM" id="SSF53474">
    <property type="entry name" value="alpha/beta-Hydrolases"/>
    <property type="match status" value="1"/>
</dbReference>
<evidence type="ECO:0000259" key="1">
    <source>
        <dbReference type="Pfam" id="PF00561"/>
    </source>
</evidence>
<feature type="domain" description="AB hydrolase-1" evidence="1">
    <location>
        <begin position="13"/>
        <end position="113"/>
    </location>
</feature>
<dbReference type="EMBL" id="JBEPMJ010000036">
    <property type="protein sequence ID" value="MET3752090.1"/>
    <property type="molecule type" value="Genomic_DNA"/>
</dbReference>
<name>A0ABV2M6K1_9FIRM</name>
<comment type="caution">
    <text evidence="2">The sequence shown here is derived from an EMBL/GenBank/DDBJ whole genome shotgun (WGS) entry which is preliminary data.</text>
</comment>
<dbReference type="Pfam" id="PF00561">
    <property type="entry name" value="Abhydrolase_1"/>
    <property type="match status" value="1"/>
</dbReference>
<dbReference type="PANTHER" id="PTHR43798">
    <property type="entry name" value="MONOACYLGLYCEROL LIPASE"/>
    <property type="match status" value="1"/>
</dbReference>
<reference evidence="2 3" key="1">
    <citation type="submission" date="2024-06" db="EMBL/GenBank/DDBJ databases">
        <title>Genomic Encyclopedia of Type Strains, Phase IV (KMG-IV): sequencing the most valuable type-strain genomes for metagenomic binning, comparative biology and taxonomic classification.</title>
        <authorList>
            <person name="Goeker M."/>
        </authorList>
    </citation>
    <scope>NUCLEOTIDE SEQUENCE [LARGE SCALE GENOMIC DNA]</scope>
    <source>
        <strain evidence="2 3">DSM 29492</strain>
    </source>
</reference>
<dbReference type="PANTHER" id="PTHR43798:SF5">
    <property type="entry name" value="MONOACYLGLYCEROL LIPASE ABHD6"/>
    <property type="match status" value="1"/>
</dbReference>
<gene>
    <name evidence="2" type="ORF">ABID24_003352</name>
</gene>
<protein>
    <submittedName>
        <fullName evidence="2">Pimeloyl-ACP methyl ester carboxylesterase</fullName>
    </submittedName>
</protein>
<dbReference type="Gene3D" id="3.40.50.1820">
    <property type="entry name" value="alpha/beta hydrolase"/>
    <property type="match status" value="1"/>
</dbReference>
<dbReference type="Proteomes" id="UP001549106">
    <property type="component" value="Unassembled WGS sequence"/>
</dbReference>
<dbReference type="InterPro" id="IPR029058">
    <property type="entry name" value="AB_hydrolase_fold"/>
</dbReference>